<keyword evidence="5" id="KW-0119">Carbohydrate metabolism</keyword>
<dbReference type="NCBIfam" id="NF006969">
    <property type="entry name" value="PRK09441.1-2"/>
    <property type="match status" value="1"/>
</dbReference>
<dbReference type="InterPro" id="IPR013776">
    <property type="entry name" value="A-amylase_thermo"/>
</dbReference>
<dbReference type="Gene3D" id="2.40.30.140">
    <property type="match status" value="1"/>
</dbReference>
<gene>
    <name evidence="8" type="ORF">SLS59_008890</name>
</gene>
<protein>
    <recommendedName>
        <fullName evidence="7">Glycosyl hydrolase family 13 catalytic domain-containing protein</fullName>
    </recommendedName>
</protein>
<dbReference type="EMBL" id="JAKIXB020000036">
    <property type="protein sequence ID" value="KAL1594266.1"/>
    <property type="molecule type" value="Genomic_DNA"/>
</dbReference>
<keyword evidence="3" id="KW-0479">Metal-binding</keyword>
<dbReference type="SUPFAM" id="SSF51011">
    <property type="entry name" value="Glycosyl hydrolase domain"/>
    <property type="match status" value="1"/>
</dbReference>
<dbReference type="InterPro" id="IPR017853">
    <property type="entry name" value="GH"/>
</dbReference>
<dbReference type="Gene3D" id="2.60.40.1180">
    <property type="entry name" value="Golgi alpha-mannosidase II"/>
    <property type="match status" value="1"/>
</dbReference>
<accession>A0ABR3QQ33</accession>
<reference evidence="8 9" key="1">
    <citation type="submission" date="2024-02" db="EMBL/GenBank/DDBJ databases">
        <title>De novo assembly and annotation of 12 fungi associated with fruit tree decline syndrome in Ontario, Canada.</title>
        <authorList>
            <person name="Sulman M."/>
            <person name="Ellouze W."/>
            <person name="Ilyukhin E."/>
        </authorList>
    </citation>
    <scope>NUCLEOTIDE SEQUENCE [LARGE SCALE GENOMIC DNA]</scope>
    <source>
        <strain evidence="8 9">M97-236</strain>
    </source>
</reference>
<comment type="cofactor">
    <cofactor evidence="1">
        <name>Ca(2+)</name>
        <dbReference type="ChEBI" id="CHEBI:29108"/>
    </cofactor>
</comment>
<feature type="domain" description="Glycosyl hydrolase family 13 catalytic" evidence="7">
    <location>
        <begin position="27"/>
        <end position="428"/>
    </location>
</feature>
<evidence type="ECO:0000259" key="7">
    <source>
        <dbReference type="SMART" id="SM00642"/>
    </source>
</evidence>
<organism evidence="8 9">
    <name type="scientific">Nothophoma quercina</name>
    <dbReference type="NCBI Taxonomy" id="749835"/>
    <lineage>
        <taxon>Eukaryota</taxon>
        <taxon>Fungi</taxon>
        <taxon>Dikarya</taxon>
        <taxon>Ascomycota</taxon>
        <taxon>Pezizomycotina</taxon>
        <taxon>Dothideomycetes</taxon>
        <taxon>Pleosporomycetidae</taxon>
        <taxon>Pleosporales</taxon>
        <taxon>Pleosporineae</taxon>
        <taxon>Didymellaceae</taxon>
        <taxon>Nothophoma</taxon>
    </lineage>
</organism>
<evidence type="ECO:0000256" key="3">
    <source>
        <dbReference type="ARBA" id="ARBA00022723"/>
    </source>
</evidence>
<evidence type="ECO:0000313" key="8">
    <source>
        <dbReference type="EMBL" id="KAL1594266.1"/>
    </source>
</evidence>
<name>A0ABR3QQ33_9PLEO</name>
<evidence type="ECO:0000313" key="9">
    <source>
        <dbReference type="Proteomes" id="UP001521222"/>
    </source>
</evidence>
<comment type="similarity">
    <text evidence="2">Belongs to the glycosyl hydrolase 13 family.</text>
</comment>
<keyword evidence="9" id="KW-1185">Reference proteome</keyword>
<evidence type="ECO:0000256" key="1">
    <source>
        <dbReference type="ARBA" id="ARBA00001913"/>
    </source>
</evidence>
<dbReference type="Gene3D" id="3.20.20.80">
    <property type="entry name" value="Glycosidases"/>
    <property type="match status" value="1"/>
</dbReference>
<proteinExistence type="inferred from homology"/>
<evidence type="ECO:0000256" key="2">
    <source>
        <dbReference type="ARBA" id="ARBA00008061"/>
    </source>
</evidence>
<evidence type="ECO:0000256" key="6">
    <source>
        <dbReference type="ARBA" id="ARBA00023295"/>
    </source>
</evidence>
<keyword evidence="6" id="KW-0326">Glycosidase</keyword>
<dbReference type="PANTHER" id="PTHR43447">
    <property type="entry name" value="ALPHA-AMYLASE"/>
    <property type="match status" value="1"/>
</dbReference>
<dbReference type="InterPro" id="IPR006047">
    <property type="entry name" value="GH13_cat_dom"/>
</dbReference>
<dbReference type="Pfam" id="PF00128">
    <property type="entry name" value="Alpha-amylase"/>
    <property type="match status" value="1"/>
</dbReference>
<evidence type="ECO:0000256" key="5">
    <source>
        <dbReference type="ARBA" id="ARBA00023277"/>
    </source>
</evidence>
<dbReference type="CDD" id="cd11318">
    <property type="entry name" value="AmyAc_bac_fung_AmyA"/>
    <property type="match status" value="1"/>
</dbReference>
<dbReference type="SMART" id="SM00642">
    <property type="entry name" value="Aamy"/>
    <property type="match status" value="1"/>
</dbReference>
<evidence type="ECO:0000256" key="4">
    <source>
        <dbReference type="ARBA" id="ARBA00022801"/>
    </source>
</evidence>
<sequence>MDPQFLPPSPKSPDLDIVKKQSSPANPVLFEAFEWHSPADHKHWRRLQRALPDLAAIGITGLWLPPGSKAKDAGSNGYDIYDAYDLGEFDQKGTIPTKWGTKRDLVNLAVECRSHNVGLIWDAILNHRAFADSTEIVKVVEVNPRNRNEDVTEPFDIVAWTRFDFAARQGKYSTFTYNKNHFNGTDWNQRTGKRAIYRFVENGKNWAQDVGKLQGNADYLMLENLDYTNAEVIKETTDWGTWIVQELGLKGFRLDAVQHYSWNFANNWSQYLRQQNGGDLLCVGEFWNGDVNVLLKWMDNMSPEFKLYDVPLMYRIARLSQGEDTDLREVFRDTLVERRPNNAVVSPSILRSEPSLTIQTFIRIHDTQTGQDMDTPIRHSFTPHAYGLLLLRLGGHPCVFFGDLYGITGPYPEPPTCWGKLPGLILARKLYAYGPQTDYFERSDCIGWTRHGDSASPDGCAVIMSWTEGTGIEHCAPYLRMSVGSEHAGEVWTDVLGFEWSAVTIDRDGNGRFPCQRNSMACFVSEAATGREKFPVRFNSDFHDLVV</sequence>
<dbReference type="InterPro" id="IPR013780">
    <property type="entry name" value="Glyco_hydro_b"/>
</dbReference>
<dbReference type="Proteomes" id="UP001521222">
    <property type="component" value="Unassembled WGS sequence"/>
</dbReference>
<comment type="caution">
    <text evidence="8">The sequence shown here is derived from an EMBL/GenBank/DDBJ whole genome shotgun (WGS) entry which is preliminary data.</text>
</comment>
<dbReference type="SUPFAM" id="SSF51445">
    <property type="entry name" value="(Trans)glycosidases"/>
    <property type="match status" value="1"/>
</dbReference>
<dbReference type="PIRSF" id="PIRSF001021">
    <property type="entry name" value="Alph-amls_thrmst"/>
    <property type="match status" value="1"/>
</dbReference>
<keyword evidence="4" id="KW-0378">Hydrolase</keyword>